<dbReference type="Proteomes" id="UP000001955">
    <property type="component" value="Chromosome"/>
</dbReference>
<accession>K6WE98</accession>
<dbReference type="PROSITE" id="PS00516">
    <property type="entry name" value="ALKYLBASE_DNA_GLYCOS"/>
    <property type="match status" value="1"/>
</dbReference>
<keyword evidence="5" id="KW-0234">DNA repair</keyword>
<protein>
    <recommendedName>
        <fullName evidence="3">DNA-3-methyladenine glycosylase II</fullName>
        <ecNumber evidence="3">3.2.2.21</ecNumber>
    </recommendedName>
</protein>
<keyword evidence="4" id="KW-0227">DNA damage</keyword>
<dbReference type="Gene3D" id="3.30.310.20">
    <property type="entry name" value="DNA-3-methyladenine glycosylase AlkA, N-terminal domain"/>
    <property type="match status" value="1"/>
</dbReference>
<comment type="catalytic activity">
    <reaction evidence="1">
        <text>Hydrolysis of alkylated DNA, releasing 3-methyladenine, 3-methylguanine, 7-methylguanine and 7-methyladenine.</text>
        <dbReference type="EC" id="3.2.2.21"/>
    </reaction>
</comment>
<dbReference type="KEGG" id="ebt:EBL_c14410"/>
<dbReference type="GO" id="GO:0008725">
    <property type="term" value="F:DNA-3-methyladenine glycosylase activity"/>
    <property type="evidence" value="ECO:0007669"/>
    <property type="project" value="TreeGrafter"/>
</dbReference>
<dbReference type="InterPro" id="IPR010316">
    <property type="entry name" value="AlkA_N"/>
</dbReference>
<evidence type="ECO:0000259" key="7">
    <source>
        <dbReference type="SMART" id="SM01009"/>
    </source>
</evidence>
<dbReference type="InterPro" id="IPR003265">
    <property type="entry name" value="HhH-GPD_domain"/>
</dbReference>
<dbReference type="AlphaFoldDB" id="I2B7N9"/>
<dbReference type="InterPro" id="IPR037046">
    <property type="entry name" value="AlkA_N_sf"/>
</dbReference>
<dbReference type="GO" id="GO:0032131">
    <property type="term" value="F:alkylated DNA binding"/>
    <property type="evidence" value="ECO:0007669"/>
    <property type="project" value="TreeGrafter"/>
</dbReference>
<proteinExistence type="inferred from homology"/>
<dbReference type="InterPro" id="IPR051912">
    <property type="entry name" value="Alkylbase_DNA_Glycosylase/TA"/>
</dbReference>
<dbReference type="Pfam" id="PF06029">
    <property type="entry name" value="AlkA_N"/>
    <property type="match status" value="1"/>
</dbReference>
<evidence type="ECO:0000313" key="9">
    <source>
        <dbReference type="Proteomes" id="UP000001955"/>
    </source>
</evidence>
<dbReference type="EMBL" id="CP001560">
    <property type="protein sequence ID" value="AFJ46543.1"/>
    <property type="molecule type" value="Genomic_DNA"/>
</dbReference>
<dbReference type="HOGENOM" id="CLU_000445_72_3_6"/>
<dbReference type="InterPro" id="IPR023170">
    <property type="entry name" value="HhH_base_excis_C"/>
</dbReference>
<dbReference type="RefSeq" id="WP_002439950.1">
    <property type="nucleotide sequence ID" value="NC_017910.1"/>
</dbReference>
<dbReference type="CDD" id="cd00056">
    <property type="entry name" value="ENDO3c"/>
    <property type="match status" value="1"/>
</dbReference>
<dbReference type="NCBIfam" id="NF007641">
    <property type="entry name" value="PRK10308.1"/>
    <property type="match status" value="1"/>
</dbReference>
<name>I2B7N9_SHIBC</name>
<dbReference type="InterPro" id="IPR011257">
    <property type="entry name" value="DNA_glycosylase"/>
</dbReference>
<keyword evidence="9" id="KW-1185">Reference proteome</keyword>
<dbReference type="GO" id="GO:0006307">
    <property type="term" value="P:DNA alkylation repair"/>
    <property type="evidence" value="ECO:0007669"/>
    <property type="project" value="TreeGrafter"/>
</dbReference>
<dbReference type="Gene3D" id="1.10.1670.10">
    <property type="entry name" value="Helix-hairpin-Helix base-excision DNA repair enzymes (C-terminal)"/>
    <property type="match status" value="1"/>
</dbReference>
<sequence>MYQLYWQPPYDWAWIAGFLAARTVSGVDSVSEAGYQRALAIGPHHGLIRVRADAGQHCLVVTLSPWLLPVADEVLARVRRMFDLDCPVAEVADVLGGLARHRPGIRLPGCMDPFEQIVRAVLGQLVSVAMAARLTSRLVALAGTPLEDNPGWWLFPTPAQLAAIDPVALKGLGMPLARAQCLGHIARACLDGEFPLRAPDDPQAGIKALTRYPGIGPWTASYFALRGWQSVDVFLADDYLIRKRFPAMTSAAIRNYARRWQPWRSYALLHIWHHDGWQPQ</sequence>
<feature type="domain" description="DNA-3-methyladenine glycosylase AlkA N-terminal" evidence="7">
    <location>
        <begin position="1"/>
        <end position="112"/>
    </location>
</feature>
<accession>I2B7N9</accession>
<dbReference type="PANTHER" id="PTHR43003:SF13">
    <property type="entry name" value="DNA-3-METHYLADENINE GLYCOSYLASE 2"/>
    <property type="match status" value="1"/>
</dbReference>
<dbReference type="Gene3D" id="1.10.340.30">
    <property type="entry name" value="Hypothetical protein, domain 2"/>
    <property type="match status" value="1"/>
</dbReference>
<comment type="similarity">
    <text evidence="2">Belongs to the alkylbase DNA glycosidase AlkA family.</text>
</comment>
<dbReference type="eggNOG" id="COG0122">
    <property type="taxonomic scope" value="Bacteria"/>
</dbReference>
<dbReference type="GO" id="GO:0043916">
    <property type="term" value="F:DNA-7-methylguanine glycosylase activity"/>
    <property type="evidence" value="ECO:0007669"/>
    <property type="project" value="TreeGrafter"/>
</dbReference>
<dbReference type="STRING" id="630626.EBL_c14410"/>
<dbReference type="PATRIC" id="fig|630626.3.peg.1388"/>
<reference evidence="8 9" key="1">
    <citation type="journal article" date="2012" name="J. Bacteriol.">
        <title>Complete genome sequence of the B12-producing Shimwellia blattae strain DSM 4481, isolated from a cockroach.</title>
        <authorList>
            <person name="Brzuszkiewicz E."/>
            <person name="Waschkowitz T."/>
            <person name="Wiezer A."/>
            <person name="Daniel R."/>
        </authorList>
    </citation>
    <scope>NUCLEOTIDE SEQUENCE [LARGE SCALE GENOMIC DNA]</scope>
    <source>
        <strain evidence="9">ATCC 29907 / DSM 4481 / JCM 1650 / NBRC 105725 / CDC 9005-74</strain>
    </source>
</reference>
<dbReference type="PANTHER" id="PTHR43003">
    <property type="entry name" value="DNA-3-METHYLADENINE GLYCOSYLASE"/>
    <property type="match status" value="1"/>
</dbReference>
<dbReference type="SUPFAM" id="SSF55945">
    <property type="entry name" value="TATA-box binding protein-like"/>
    <property type="match status" value="1"/>
</dbReference>
<feature type="domain" description="HhH-GPD" evidence="6">
    <location>
        <begin position="130"/>
        <end position="276"/>
    </location>
</feature>
<evidence type="ECO:0000256" key="5">
    <source>
        <dbReference type="ARBA" id="ARBA00023204"/>
    </source>
</evidence>
<dbReference type="InterPro" id="IPR000035">
    <property type="entry name" value="Alkylbase_DNA_glycsylse_CS"/>
</dbReference>
<dbReference type="SUPFAM" id="SSF48150">
    <property type="entry name" value="DNA-glycosylase"/>
    <property type="match status" value="1"/>
</dbReference>
<dbReference type="GO" id="GO:0005737">
    <property type="term" value="C:cytoplasm"/>
    <property type="evidence" value="ECO:0007669"/>
    <property type="project" value="TreeGrafter"/>
</dbReference>
<dbReference type="GO" id="GO:0006285">
    <property type="term" value="P:base-excision repair, AP site formation"/>
    <property type="evidence" value="ECO:0007669"/>
    <property type="project" value="TreeGrafter"/>
</dbReference>
<evidence type="ECO:0000313" key="8">
    <source>
        <dbReference type="EMBL" id="AFJ46543.1"/>
    </source>
</evidence>
<dbReference type="EC" id="3.2.2.21" evidence="3"/>
<evidence type="ECO:0000256" key="1">
    <source>
        <dbReference type="ARBA" id="ARBA00000086"/>
    </source>
</evidence>
<evidence type="ECO:0000256" key="3">
    <source>
        <dbReference type="ARBA" id="ARBA00012000"/>
    </source>
</evidence>
<evidence type="ECO:0000256" key="2">
    <source>
        <dbReference type="ARBA" id="ARBA00010817"/>
    </source>
</evidence>
<organism evidence="8 9">
    <name type="scientific">Shimwellia blattae (strain ATCC 29907 / DSM 4481 / JCM 1650 / NBRC 105725 / CDC 9005-74)</name>
    <name type="common">Escherichia blattae</name>
    <dbReference type="NCBI Taxonomy" id="630626"/>
    <lineage>
        <taxon>Bacteria</taxon>
        <taxon>Pseudomonadati</taxon>
        <taxon>Pseudomonadota</taxon>
        <taxon>Gammaproteobacteria</taxon>
        <taxon>Enterobacterales</taxon>
        <taxon>Enterobacteriaceae</taxon>
        <taxon>Shimwellia</taxon>
    </lineage>
</organism>
<dbReference type="GO" id="GO:0032993">
    <property type="term" value="C:protein-DNA complex"/>
    <property type="evidence" value="ECO:0007669"/>
    <property type="project" value="TreeGrafter"/>
</dbReference>
<evidence type="ECO:0000256" key="4">
    <source>
        <dbReference type="ARBA" id="ARBA00022763"/>
    </source>
</evidence>
<dbReference type="SMART" id="SM01009">
    <property type="entry name" value="AlkA_N"/>
    <property type="match status" value="1"/>
</dbReference>
<dbReference type="SMART" id="SM00478">
    <property type="entry name" value="ENDO3c"/>
    <property type="match status" value="1"/>
</dbReference>
<dbReference type="OrthoDB" id="9811249at2"/>
<evidence type="ECO:0000259" key="6">
    <source>
        <dbReference type="SMART" id="SM00478"/>
    </source>
</evidence>
<gene>
    <name evidence="8" type="primary">alkA</name>
    <name evidence="8" type="ordered locus">EBL_c14410</name>
</gene>